<dbReference type="InterPro" id="IPR011008">
    <property type="entry name" value="Dimeric_a/b-barrel"/>
</dbReference>
<feature type="domain" description="ABM" evidence="1">
    <location>
        <begin position="10"/>
        <end position="80"/>
    </location>
</feature>
<accession>A0AAN4PTG7</accession>
<name>A0AAN4PTG7_ASPLE</name>
<evidence type="ECO:0000313" key="3">
    <source>
        <dbReference type="Proteomes" id="UP000051487"/>
    </source>
</evidence>
<dbReference type="InterPro" id="IPR007138">
    <property type="entry name" value="ABM_dom"/>
</dbReference>
<evidence type="ECO:0000313" key="2">
    <source>
        <dbReference type="EMBL" id="GAQ12307.1"/>
    </source>
</evidence>
<protein>
    <recommendedName>
        <fullName evidence="1">ABM domain-containing protein</fullName>
    </recommendedName>
</protein>
<comment type="caution">
    <text evidence="2">The sequence shown here is derived from an EMBL/GenBank/DDBJ whole genome shotgun (WGS) entry which is preliminary data.</text>
</comment>
<gene>
    <name evidence="2" type="ORF">ALT_9628</name>
</gene>
<dbReference type="AlphaFoldDB" id="A0AAN4PTG7"/>
<dbReference type="Gene3D" id="3.30.70.100">
    <property type="match status" value="1"/>
</dbReference>
<evidence type="ECO:0000259" key="1">
    <source>
        <dbReference type="Pfam" id="PF03992"/>
    </source>
</evidence>
<reference evidence="2 3" key="1">
    <citation type="submission" date="2015-11" db="EMBL/GenBank/DDBJ databases">
        <title>Aspergillus lentulus strain IFM 54703T.</title>
        <authorList>
            <person name="Kusuya Y."/>
            <person name="Sakai K."/>
            <person name="Kamei K."/>
            <person name="Takahashi H."/>
            <person name="Yaguchi T."/>
        </authorList>
    </citation>
    <scope>NUCLEOTIDE SEQUENCE [LARGE SCALE GENOMIC DNA]</scope>
    <source>
        <strain evidence="2 3">IFM 54703</strain>
    </source>
</reference>
<organism evidence="2 3">
    <name type="scientific">Aspergillus lentulus</name>
    <dbReference type="NCBI Taxonomy" id="293939"/>
    <lineage>
        <taxon>Eukaryota</taxon>
        <taxon>Fungi</taxon>
        <taxon>Dikarya</taxon>
        <taxon>Ascomycota</taxon>
        <taxon>Pezizomycotina</taxon>
        <taxon>Eurotiomycetes</taxon>
        <taxon>Eurotiomycetidae</taxon>
        <taxon>Eurotiales</taxon>
        <taxon>Aspergillaceae</taxon>
        <taxon>Aspergillus</taxon>
        <taxon>Aspergillus subgen. Fumigati</taxon>
    </lineage>
</organism>
<dbReference type="SUPFAM" id="SSF54909">
    <property type="entry name" value="Dimeric alpha+beta barrel"/>
    <property type="match status" value="1"/>
</dbReference>
<dbReference type="Pfam" id="PF03992">
    <property type="entry name" value="ABM"/>
    <property type="match status" value="1"/>
</dbReference>
<sequence>MSTGGLASGVIFLRPQEGKTEKLKAFLEKNLSDIRENVDGVLVAFYFWSARKNQFVVVESFESTEAMFAYGNSKYHEDLVSKAIELGVTPFEAFTSQDDQQELEDFRNTEQAIHFAL</sequence>
<dbReference type="Proteomes" id="UP000051487">
    <property type="component" value="Unassembled WGS sequence"/>
</dbReference>
<dbReference type="EMBL" id="BCLY01000017">
    <property type="protein sequence ID" value="GAQ12307.1"/>
    <property type="molecule type" value="Genomic_DNA"/>
</dbReference>
<proteinExistence type="predicted"/>